<proteinExistence type="predicted"/>
<name>A0AAV5D5K2_ELECO</name>
<evidence type="ECO:0000313" key="3">
    <source>
        <dbReference type="Proteomes" id="UP001054889"/>
    </source>
</evidence>
<feature type="signal peptide" evidence="1">
    <location>
        <begin position="1"/>
        <end position="27"/>
    </location>
</feature>
<dbReference type="EMBL" id="BQKI01000012">
    <property type="protein sequence ID" value="GJN05688.1"/>
    <property type="molecule type" value="Genomic_DNA"/>
</dbReference>
<reference evidence="2" key="1">
    <citation type="journal article" date="2018" name="DNA Res.">
        <title>Multiple hybrid de novo genome assembly of finger millet, an orphan allotetraploid crop.</title>
        <authorList>
            <person name="Hatakeyama M."/>
            <person name="Aluri S."/>
            <person name="Balachadran M.T."/>
            <person name="Sivarajan S.R."/>
            <person name="Patrignani A."/>
            <person name="Gruter S."/>
            <person name="Poveda L."/>
            <person name="Shimizu-Inatsugi R."/>
            <person name="Baeten J."/>
            <person name="Francoijs K.J."/>
            <person name="Nataraja K.N."/>
            <person name="Reddy Y.A.N."/>
            <person name="Phadnis S."/>
            <person name="Ravikumar R.L."/>
            <person name="Schlapbach R."/>
            <person name="Sreeman S.M."/>
            <person name="Shimizu K.K."/>
        </authorList>
    </citation>
    <scope>NUCLEOTIDE SEQUENCE</scope>
</reference>
<keyword evidence="3" id="KW-1185">Reference proteome</keyword>
<sequence>MRLGSATTSCGWTFVLVVIAVYDTCQGVDGIAAGYYRKDMQRAQPSAAQFYQGLTNTPWPMGRQAPLGPVH</sequence>
<protein>
    <recommendedName>
        <fullName evidence="4">Secreted protein</fullName>
    </recommendedName>
</protein>
<evidence type="ECO:0008006" key="4">
    <source>
        <dbReference type="Google" id="ProtNLM"/>
    </source>
</evidence>
<feature type="chain" id="PRO_5043820183" description="Secreted protein" evidence="1">
    <location>
        <begin position="28"/>
        <end position="71"/>
    </location>
</feature>
<keyword evidence="1" id="KW-0732">Signal</keyword>
<evidence type="ECO:0000256" key="1">
    <source>
        <dbReference type="SAM" id="SignalP"/>
    </source>
</evidence>
<dbReference type="AlphaFoldDB" id="A0AAV5D5K2"/>
<gene>
    <name evidence="2" type="primary">ga23341</name>
    <name evidence="2" type="ORF">PR202_ga23341</name>
</gene>
<reference evidence="2" key="2">
    <citation type="submission" date="2021-12" db="EMBL/GenBank/DDBJ databases">
        <title>Resequencing data analysis of finger millet.</title>
        <authorList>
            <person name="Hatakeyama M."/>
            <person name="Aluri S."/>
            <person name="Balachadran M.T."/>
            <person name="Sivarajan S.R."/>
            <person name="Poveda L."/>
            <person name="Shimizu-Inatsugi R."/>
            <person name="Schlapbach R."/>
            <person name="Sreeman S.M."/>
            <person name="Shimizu K.K."/>
        </authorList>
    </citation>
    <scope>NUCLEOTIDE SEQUENCE</scope>
</reference>
<dbReference type="Proteomes" id="UP001054889">
    <property type="component" value="Unassembled WGS sequence"/>
</dbReference>
<accession>A0AAV5D5K2</accession>
<organism evidence="2 3">
    <name type="scientific">Eleusine coracana subsp. coracana</name>
    <dbReference type="NCBI Taxonomy" id="191504"/>
    <lineage>
        <taxon>Eukaryota</taxon>
        <taxon>Viridiplantae</taxon>
        <taxon>Streptophyta</taxon>
        <taxon>Embryophyta</taxon>
        <taxon>Tracheophyta</taxon>
        <taxon>Spermatophyta</taxon>
        <taxon>Magnoliopsida</taxon>
        <taxon>Liliopsida</taxon>
        <taxon>Poales</taxon>
        <taxon>Poaceae</taxon>
        <taxon>PACMAD clade</taxon>
        <taxon>Chloridoideae</taxon>
        <taxon>Cynodonteae</taxon>
        <taxon>Eleusininae</taxon>
        <taxon>Eleusine</taxon>
    </lineage>
</organism>
<comment type="caution">
    <text evidence="2">The sequence shown here is derived from an EMBL/GenBank/DDBJ whole genome shotgun (WGS) entry which is preliminary data.</text>
</comment>
<evidence type="ECO:0000313" key="2">
    <source>
        <dbReference type="EMBL" id="GJN05688.1"/>
    </source>
</evidence>